<accession>Q95SH6</accession>
<dbReference type="FlyBase" id="FBgn0263392">
    <property type="gene designation" value="Tet"/>
</dbReference>
<gene>
    <name evidence="3" type="primary">Tet</name>
    <name evidence="2" type="synonym">CG2083-RB</name>
    <name evidence="1" type="ORF">CG2083</name>
    <name evidence="3" type="ORF">CG43444</name>
</gene>
<reference evidence="1" key="1">
    <citation type="submission" date="2001-10" db="EMBL/GenBank/DDBJ databases">
        <authorList>
            <person name="Stapleton M."/>
            <person name="Brokstein P."/>
            <person name="Hong L."/>
            <person name="Agbayani A."/>
            <person name="Carlson J."/>
            <person name="Champe M."/>
            <person name="Chavez C."/>
            <person name="Dorsett V."/>
            <person name="Farfan D."/>
            <person name="Frise E."/>
            <person name="George R."/>
            <person name="Gonzalez M."/>
            <person name="Guarin H."/>
            <person name="Li P."/>
            <person name="Liao G."/>
            <person name="Miranda A."/>
            <person name="Mungall C.J."/>
            <person name="Nunoo J."/>
            <person name="Pacleb J."/>
            <person name="Paragas V."/>
            <person name="Park S."/>
            <person name="Phouanenavong S."/>
            <person name="Wan K."/>
            <person name="Yu C."/>
            <person name="Lewis S.E."/>
            <person name="Rubin G.M."/>
            <person name="Celniker S."/>
        </authorList>
    </citation>
    <scope>NUCLEOTIDE SEQUENCE</scope>
    <source>
        <strain evidence="1">Berkeley</strain>
    </source>
</reference>
<dbReference type="AGR" id="FB:FBgn0263392"/>
<dbReference type="EMBL" id="AY060792">
    <property type="protein sequence ID" value="AAL28340.1"/>
    <property type="molecule type" value="mRNA"/>
</dbReference>
<proteinExistence type="evidence at transcript level"/>
<evidence type="ECO:0000313" key="1">
    <source>
        <dbReference type="EMBL" id="AAL28340.1"/>
    </source>
</evidence>
<dbReference type="AlphaFoldDB" id="Q95SH6"/>
<dbReference type="UCSC" id="CG2083-RB">
    <property type="organism name" value="d. melanogaster"/>
</dbReference>
<dbReference type="OrthoDB" id="8854879at2759"/>
<evidence type="ECO:0000313" key="3">
    <source>
        <dbReference type="FlyBase" id="FBgn0263392"/>
    </source>
</evidence>
<dbReference type="EMBL" id="BT125001">
    <property type="protein sequence ID" value="ADI46797.1"/>
    <property type="molecule type" value="mRNA"/>
</dbReference>
<protein>
    <submittedName>
        <fullName evidence="1">GH26078p</fullName>
    </submittedName>
    <submittedName>
        <fullName evidence="2">RE63079p</fullName>
    </submittedName>
</protein>
<sequence>MNVKNFARQQKKIVGNREKQFLQKNYTTLQEF</sequence>
<name>Q95SH6_DROME</name>
<reference evidence="2" key="2">
    <citation type="submission" date="2010-06" db="EMBL/GenBank/DDBJ databases">
        <authorList>
            <person name="Carlson J."/>
            <person name="Booth B."/>
            <person name="Frise E."/>
            <person name="Park S."/>
            <person name="Wan K."/>
            <person name="Yu C."/>
            <person name="Celniker S."/>
        </authorList>
    </citation>
    <scope>NUCLEOTIDE SEQUENCE</scope>
    <source>
        <strain evidence="2">Berkeley</strain>
    </source>
</reference>
<organism evidence="1">
    <name type="scientific">Drosophila melanogaster</name>
    <name type="common">Fruit fly</name>
    <dbReference type="NCBI Taxonomy" id="7227"/>
    <lineage>
        <taxon>Eukaryota</taxon>
        <taxon>Metazoa</taxon>
        <taxon>Ecdysozoa</taxon>
        <taxon>Arthropoda</taxon>
        <taxon>Hexapoda</taxon>
        <taxon>Insecta</taxon>
        <taxon>Pterygota</taxon>
        <taxon>Neoptera</taxon>
        <taxon>Endopterygota</taxon>
        <taxon>Diptera</taxon>
        <taxon>Brachycera</taxon>
        <taxon>Muscomorpha</taxon>
        <taxon>Ephydroidea</taxon>
        <taxon>Drosophilidae</taxon>
        <taxon>Drosophila</taxon>
        <taxon>Sophophora</taxon>
    </lineage>
</organism>
<evidence type="ECO:0000313" key="2">
    <source>
        <dbReference type="EMBL" id="ADI46797.1"/>
    </source>
</evidence>